<dbReference type="AlphaFoldDB" id="A0A6A6DGG3"/>
<feature type="compositionally biased region" description="Basic and acidic residues" evidence="1">
    <location>
        <begin position="252"/>
        <end position="265"/>
    </location>
</feature>
<feature type="compositionally biased region" description="Low complexity" evidence="1">
    <location>
        <begin position="299"/>
        <end position="314"/>
    </location>
</feature>
<evidence type="ECO:0000256" key="1">
    <source>
        <dbReference type="SAM" id="MobiDB-lite"/>
    </source>
</evidence>
<feature type="compositionally biased region" description="Low complexity" evidence="1">
    <location>
        <begin position="274"/>
        <end position="283"/>
    </location>
</feature>
<proteinExistence type="predicted"/>
<protein>
    <submittedName>
        <fullName evidence="2">Uncharacterized protein</fullName>
    </submittedName>
</protein>
<feature type="region of interest" description="Disordered" evidence="1">
    <location>
        <begin position="55"/>
        <end position="76"/>
    </location>
</feature>
<feature type="compositionally biased region" description="Polar residues" evidence="1">
    <location>
        <begin position="385"/>
        <end position="402"/>
    </location>
</feature>
<keyword evidence="3" id="KW-1185">Reference proteome</keyword>
<sequence>MQRHTMDILAVNDQENLVHNLQAGAVGKPLNAGLKGFNAKTPGNKAPKTPFKVPLNDENAPFKTGKSILKTNGKGNENLLMAGKKGGKLDENAFVTPAGPRTRAPLGMKTTNAKTKAFQTPAPLSASAKTQKISPRLRRPKVKVHQPEVQNEEPEDELEIEYMPPKEIPLPDDLGDYPTDWKFPMFEGKNFTRGMYSTYHNPIEDDGRTRGEREFEESLAREIKKRDEEFDKTWAEMMAKEDSEIRRSLRLELTKKPAPKDEVPKKKAPAVSTLKARSAAAALSPPPKPNYAAPTASTKSRIPSKLPSSLISSKKTAKPTISPLVSRHAAATTASKTTIGYSNGRNASTSRRQPLSNITRNPPITARRPTTAASTTSAKPRGAFSRSSSTSTNATLVAPSSHQTDDEVHRELELMVLRDDEDDEVNAWMSNFSSQMEGEGIDDELDGFQLQLPEGL</sequence>
<dbReference type="EMBL" id="ML994703">
    <property type="protein sequence ID" value="KAF2176676.1"/>
    <property type="molecule type" value="Genomic_DNA"/>
</dbReference>
<feature type="region of interest" description="Disordered" evidence="1">
    <location>
        <begin position="252"/>
        <end position="407"/>
    </location>
</feature>
<feature type="compositionally biased region" description="Basic residues" evidence="1">
    <location>
        <begin position="135"/>
        <end position="144"/>
    </location>
</feature>
<evidence type="ECO:0000313" key="3">
    <source>
        <dbReference type="Proteomes" id="UP000800200"/>
    </source>
</evidence>
<accession>A0A6A6DGG3</accession>
<dbReference type="Proteomes" id="UP000800200">
    <property type="component" value="Unassembled WGS sequence"/>
</dbReference>
<gene>
    <name evidence="2" type="ORF">K469DRAFT_645372</name>
</gene>
<reference evidence="2" key="1">
    <citation type="journal article" date="2020" name="Stud. Mycol.">
        <title>101 Dothideomycetes genomes: a test case for predicting lifestyles and emergence of pathogens.</title>
        <authorList>
            <person name="Haridas S."/>
            <person name="Albert R."/>
            <person name="Binder M."/>
            <person name="Bloem J."/>
            <person name="Labutti K."/>
            <person name="Salamov A."/>
            <person name="Andreopoulos B."/>
            <person name="Baker S."/>
            <person name="Barry K."/>
            <person name="Bills G."/>
            <person name="Bluhm B."/>
            <person name="Cannon C."/>
            <person name="Castanera R."/>
            <person name="Culley D."/>
            <person name="Daum C."/>
            <person name="Ezra D."/>
            <person name="Gonzalez J."/>
            <person name="Henrissat B."/>
            <person name="Kuo A."/>
            <person name="Liang C."/>
            <person name="Lipzen A."/>
            <person name="Lutzoni F."/>
            <person name="Magnuson J."/>
            <person name="Mondo S."/>
            <person name="Nolan M."/>
            <person name="Ohm R."/>
            <person name="Pangilinan J."/>
            <person name="Park H.-J."/>
            <person name="Ramirez L."/>
            <person name="Alfaro M."/>
            <person name="Sun H."/>
            <person name="Tritt A."/>
            <person name="Yoshinaga Y."/>
            <person name="Zwiers L.-H."/>
            <person name="Turgeon B."/>
            <person name="Goodwin S."/>
            <person name="Spatafora J."/>
            <person name="Crous P."/>
            <person name="Grigoriev I."/>
        </authorList>
    </citation>
    <scope>NUCLEOTIDE SEQUENCE</scope>
    <source>
        <strain evidence="2">CBS 207.26</strain>
    </source>
</reference>
<organism evidence="2 3">
    <name type="scientific">Zopfia rhizophila CBS 207.26</name>
    <dbReference type="NCBI Taxonomy" id="1314779"/>
    <lineage>
        <taxon>Eukaryota</taxon>
        <taxon>Fungi</taxon>
        <taxon>Dikarya</taxon>
        <taxon>Ascomycota</taxon>
        <taxon>Pezizomycotina</taxon>
        <taxon>Dothideomycetes</taxon>
        <taxon>Dothideomycetes incertae sedis</taxon>
        <taxon>Zopfiaceae</taxon>
        <taxon>Zopfia</taxon>
    </lineage>
</organism>
<name>A0A6A6DGG3_9PEZI</name>
<feature type="compositionally biased region" description="Polar residues" evidence="1">
    <location>
        <begin position="332"/>
        <end position="357"/>
    </location>
</feature>
<feature type="compositionally biased region" description="Low complexity" evidence="1">
    <location>
        <begin position="358"/>
        <end position="381"/>
    </location>
</feature>
<evidence type="ECO:0000313" key="2">
    <source>
        <dbReference type="EMBL" id="KAF2176676.1"/>
    </source>
</evidence>
<dbReference type="OrthoDB" id="5327145at2759"/>
<feature type="region of interest" description="Disordered" evidence="1">
    <location>
        <begin position="119"/>
        <end position="157"/>
    </location>
</feature>